<feature type="compositionally biased region" description="Basic and acidic residues" evidence="1">
    <location>
        <begin position="46"/>
        <end position="57"/>
    </location>
</feature>
<proteinExistence type="predicted"/>
<dbReference type="Proteomes" id="UP000245119">
    <property type="component" value="Linkage Group LG12"/>
</dbReference>
<evidence type="ECO:0000256" key="1">
    <source>
        <dbReference type="SAM" id="MobiDB-lite"/>
    </source>
</evidence>
<feature type="region of interest" description="Disordered" evidence="1">
    <location>
        <begin position="46"/>
        <end position="68"/>
    </location>
</feature>
<dbReference type="EMBL" id="PZQS01000012">
    <property type="protein sequence ID" value="PVD21457.1"/>
    <property type="molecule type" value="Genomic_DNA"/>
</dbReference>
<accession>A0A2T7NJW7</accession>
<keyword evidence="3" id="KW-1185">Reference proteome</keyword>
<sequence length="68" mass="7523">MEVVADVKKTTPWHCRRGCWESNNAPGGVVVLTGCRSLSVHGEPEADFQRHHLDQKTKPCSGHGKRTV</sequence>
<evidence type="ECO:0000313" key="3">
    <source>
        <dbReference type="Proteomes" id="UP000245119"/>
    </source>
</evidence>
<comment type="caution">
    <text evidence="2">The sequence shown here is derived from an EMBL/GenBank/DDBJ whole genome shotgun (WGS) entry which is preliminary data.</text>
</comment>
<evidence type="ECO:0000313" key="2">
    <source>
        <dbReference type="EMBL" id="PVD21457.1"/>
    </source>
</evidence>
<gene>
    <name evidence="2" type="ORF">C0Q70_19630</name>
</gene>
<organism evidence="2 3">
    <name type="scientific">Pomacea canaliculata</name>
    <name type="common">Golden apple snail</name>
    <dbReference type="NCBI Taxonomy" id="400727"/>
    <lineage>
        <taxon>Eukaryota</taxon>
        <taxon>Metazoa</taxon>
        <taxon>Spiralia</taxon>
        <taxon>Lophotrochozoa</taxon>
        <taxon>Mollusca</taxon>
        <taxon>Gastropoda</taxon>
        <taxon>Caenogastropoda</taxon>
        <taxon>Architaenioglossa</taxon>
        <taxon>Ampullarioidea</taxon>
        <taxon>Ampullariidae</taxon>
        <taxon>Pomacea</taxon>
    </lineage>
</organism>
<dbReference type="AlphaFoldDB" id="A0A2T7NJW7"/>
<reference evidence="2 3" key="1">
    <citation type="submission" date="2018-04" db="EMBL/GenBank/DDBJ databases">
        <title>The genome of golden apple snail Pomacea canaliculata provides insight into stress tolerance and invasive adaptation.</title>
        <authorList>
            <person name="Liu C."/>
            <person name="Liu B."/>
            <person name="Ren Y."/>
            <person name="Zhang Y."/>
            <person name="Wang H."/>
            <person name="Li S."/>
            <person name="Jiang F."/>
            <person name="Yin L."/>
            <person name="Zhang G."/>
            <person name="Qian W."/>
            <person name="Fan W."/>
        </authorList>
    </citation>
    <scope>NUCLEOTIDE SEQUENCE [LARGE SCALE GENOMIC DNA]</scope>
    <source>
        <strain evidence="2">SZHN2017</strain>
        <tissue evidence="2">Muscle</tissue>
    </source>
</reference>
<name>A0A2T7NJW7_POMCA</name>
<protein>
    <submittedName>
        <fullName evidence="2">Uncharacterized protein</fullName>
    </submittedName>
</protein>